<dbReference type="EC" id="2.7.1.71" evidence="7"/>
<keyword evidence="6 7" id="KW-0057">Aromatic amino acid biosynthesis</keyword>
<keyword evidence="4 7" id="KW-0418">Kinase</keyword>
<dbReference type="GO" id="GO:0009423">
    <property type="term" value="P:chorismate biosynthetic process"/>
    <property type="evidence" value="ECO:0007669"/>
    <property type="project" value="UniProtKB-UniRule"/>
</dbReference>
<comment type="pathway">
    <text evidence="7">Metabolic intermediate biosynthesis; chorismate biosynthesis; chorismate from D-erythrose 4-phosphate and phosphoenolpyruvate: step 5/7.</text>
</comment>
<keyword evidence="7" id="KW-0963">Cytoplasm</keyword>
<feature type="binding site" evidence="7">
    <location>
        <position position="140"/>
    </location>
    <ligand>
        <name>substrate</name>
    </ligand>
</feature>
<dbReference type="PANTHER" id="PTHR21087:SF16">
    <property type="entry name" value="SHIKIMATE KINASE 1, CHLOROPLASTIC"/>
    <property type="match status" value="1"/>
</dbReference>
<dbReference type="SUPFAM" id="SSF52540">
    <property type="entry name" value="P-loop containing nucleoside triphosphate hydrolases"/>
    <property type="match status" value="1"/>
</dbReference>
<evidence type="ECO:0000256" key="3">
    <source>
        <dbReference type="ARBA" id="ARBA00022741"/>
    </source>
</evidence>
<sequence length="179" mass="20396">MERIFLIGFMGSGKTTLGKALAQKLGVDFIDLDLYIETRYHKTVREIFAESGEERFRQIEKSLLHEVADFENVIIAAGGGTPCFFDNIDYMNGHGTCVYLKASVEELCKRLAGGRESRPLLRGKSDEELRLFIDQSIAQRETYYTRASLHFDTGSLTTRKEIDDTVIRLQQLLHDNRIA</sequence>
<dbReference type="PRINTS" id="PR01100">
    <property type="entry name" value="SHIKIMTKNASE"/>
</dbReference>
<evidence type="ECO:0000256" key="4">
    <source>
        <dbReference type="ARBA" id="ARBA00022777"/>
    </source>
</evidence>
<feature type="binding site" evidence="7">
    <location>
        <begin position="11"/>
        <end position="16"/>
    </location>
    <ligand>
        <name>ATP</name>
        <dbReference type="ChEBI" id="CHEBI:30616"/>
    </ligand>
</feature>
<comment type="subcellular location">
    <subcellularLocation>
        <location evidence="7">Cytoplasm</location>
    </subcellularLocation>
</comment>
<evidence type="ECO:0000313" key="8">
    <source>
        <dbReference type="EMBL" id="HIT38448.1"/>
    </source>
</evidence>
<feature type="binding site" evidence="7">
    <location>
        <position position="15"/>
    </location>
    <ligand>
        <name>Mg(2+)</name>
        <dbReference type="ChEBI" id="CHEBI:18420"/>
    </ligand>
</feature>
<comment type="caution">
    <text evidence="7">Lacks conserved residue(s) required for the propagation of feature annotation.</text>
</comment>
<dbReference type="CDD" id="cd00464">
    <property type="entry name" value="SK"/>
    <property type="match status" value="1"/>
</dbReference>
<dbReference type="InterPro" id="IPR031322">
    <property type="entry name" value="Shikimate/glucono_kinase"/>
</dbReference>
<dbReference type="GO" id="GO:0009073">
    <property type="term" value="P:aromatic amino acid family biosynthetic process"/>
    <property type="evidence" value="ECO:0007669"/>
    <property type="project" value="UniProtKB-KW"/>
</dbReference>
<feature type="binding site" evidence="7">
    <location>
        <position position="33"/>
    </location>
    <ligand>
        <name>substrate</name>
    </ligand>
</feature>
<dbReference type="NCBIfam" id="NF010555">
    <property type="entry name" value="PRK13949.1"/>
    <property type="match status" value="1"/>
</dbReference>
<dbReference type="GO" id="GO:0008652">
    <property type="term" value="P:amino acid biosynthetic process"/>
    <property type="evidence" value="ECO:0007669"/>
    <property type="project" value="UniProtKB-KW"/>
</dbReference>
<dbReference type="InterPro" id="IPR000623">
    <property type="entry name" value="Shikimate_kinase/TSH1"/>
</dbReference>
<keyword evidence="2 7" id="KW-0808">Transferase</keyword>
<proteinExistence type="inferred from homology"/>
<dbReference type="GO" id="GO:0000287">
    <property type="term" value="F:magnesium ion binding"/>
    <property type="evidence" value="ECO:0007669"/>
    <property type="project" value="UniProtKB-UniRule"/>
</dbReference>
<dbReference type="GO" id="GO:0005524">
    <property type="term" value="F:ATP binding"/>
    <property type="evidence" value="ECO:0007669"/>
    <property type="project" value="UniProtKB-UniRule"/>
</dbReference>
<comment type="function">
    <text evidence="7">Catalyzes the specific phosphorylation of the 3-hydroxyl group of shikimic acid using ATP as a cosubstrate.</text>
</comment>
<organism evidence="8 9">
    <name type="scientific">Candidatus Caccoplasma intestinavium</name>
    <dbReference type="NCBI Taxonomy" id="2840716"/>
    <lineage>
        <taxon>Bacteria</taxon>
        <taxon>Pseudomonadati</taxon>
        <taxon>Bacteroidota</taxon>
        <taxon>Bacteroidia</taxon>
        <taxon>Bacteroidales</taxon>
        <taxon>Bacteroidaceae</taxon>
        <taxon>Bacteroidaceae incertae sedis</taxon>
        <taxon>Candidatus Caccoplasma</taxon>
    </lineage>
</organism>
<comment type="subunit">
    <text evidence="7">Monomer.</text>
</comment>
<dbReference type="Pfam" id="PF01202">
    <property type="entry name" value="SKI"/>
    <property type="match status" value="1"/>
</dbReference>
<dbReference type="HAMAP" id="MF_00109">
    <property type="entry name" value="Shikimate_kinase"/>
    <property type="match status" value="1"/>
</dbReference>
<evidence type="ECO:0000313" key="9">
    <source>
        <dbReference type="Proteomes" id="UP000886722"/>
    </source>
</evidence>
<name>A0A9D1GCJ4_9BACT</name>
<dbReference type="AlphaFoldDB" id="A0A9D1GCJ4"/>
<comment type="cofactor">
    <cofactor evidence="7">
        <name>Mg(2+)</name>
        <dbReference type="ChEBI" id="CHEBI:18420"/>
    </cofactor>
    <text evidence="7">Binds 1 Mg(2+) ion per subunit.</text>
</comment>
<evidence type="ECO:0000256" key="5">
    <source>
        <dbReference type="ARBA" id="ARBA00022840"/>
    </source>
</evidence>
<feature type="binding site" evidence="7">
    <location>
        <position position="79"/>
    </location>
    <ligand>
        <name>substrate</name>
    </ligand>
</feature>
<comment type="catalytic activity">
    <reaction evidence="7">
        <text>shikimate + ATP = 3-phosphoshikimate + ADP + H(+)</text>
        <dbReference type="Rhea" id="RHEA:13121"/>
        <dbReference type="ChEBI" id="CHEBI:15378"/>
        <dbReference type="ChEBI" id="CHEBI:30616"/>
        <dbReference type="ChEBI" id="CHEBI:36208"/>
        <dbReference type="ChEBI" id="CHEBI:145989"/>
        <dbReference type="ChEBI" id="CHEBI:456216"/>
        <dbReference type="EC" id="2.7.1.71"/>
    </reaction>
</comment>
<evidence type="ECO:0000256" key="1">
    <source>
        <dbReference type="ARBA" id="ARBA00022605"/>
    </source>
</evidence>
<keyword evidence="5 7" id="KW-0067">ATP-binding</keyword>
<dbReference type="Gene3D" id="3.40.50.300">
    <property type="entry name" value="P-loop containing nucleotide triphosphate hydrolases"/>
    <property type="match status" value="1"/>
</dbReference>
<feature type="binding site" evidence="7">
    <location>
        <position position="118"/>
    </location>
    <ligand>
        <name>ATP</name>
        <dbReference type="ChEBI" id="CHEBI:30616"/>
    </ligand>
</feature>
<dbReference type="PANTHER" id="PTHR21087">
    <property type="entry name" value="SHIKIMATE KINASE"/>
    <property type="match status" value="1"/>
</dbReference>
<gene>
    <name evidence="7" type="primary">aroK</name>
    <name evidence="8" type="ORF">IAD06_00185</name>
</gene>
<dbReference type="Proteomes" id="UP000886722">
    <property type="component" value="Unassembled WGS sequence"/>
</dbReference>
<evidence type="ECO:0000256" key="2">
    <source>
        <dbReference type="ARBA" id="ARBA00022679"/>
    </source>
</evidence>
<dbReference type="GO" id="GO:0004765">
    <property type="term" value="F:shikimate kinase activity"/>
    <property type="evidence" value="ECO:0007669"/>
    <property type="project" value="UniProtKB-UniRule"/>
</dbReference>
<comment type="similarity">
    <text evidence="7">Belongs to the shikimate kinase family.</text>
</comment>
<accession>A0A9D1GCJ4</accession>
<protein>
    <recommendedName>
        <fullName evidence="7">Shikimate kinase</fullName>
        <shortName evidence="7">SK</shortName>
        <ecNumber evidence="7">2.7.1.71</ecNumber>
    </recommendedName>
</protein>
<feature type="binding site" evidence="7">
    <location>
        <position position="57"/>
    </location>
    <ligand>
        <name>substrate</name>
    </ligand>
</feature>
<keyword evidence="3 7" id="KW-0547">Nucleotide-binding</keyword>
<reference evidence="8" key="2">
    <citation type="journal article" date="2021" name="PeerJ">
        <title>Extensive microbial diversity within the chicken gut microbiome revealed by metagenomics and culture.</title>
        <authorList>
            <person name="Gilroy R."/>
            <person name="Ravi A."/>
            <person name="Getino M."/>
            <person name="Pursley I."/>
            <person name="Horton D.L."/>
            <person name="Alikhan N.F."/>
            <person name="Baker D."/>
            <person name="Gharbi K."/>
            <person name="Hall N."/>
            <person name="Watson M."/>
            <person name="Adriaenssens E.M."/>
            <person name="Foster-Nyarko E."/>
            <person name="Jarju S."/>
            <person name="Secka A."/>
            <person name="Antonio M."/>
            <person name="Oren A."/>
            <person name="Chaudhuri R.R."/>
            <person name="La Ragione R."/>
            <person name="Hildebrand F."/>
            <person name="Pallen M.J."/>
        </authorList>
    </citation>
    <scope>NUCLEOTIDE SEQUENCE</scope>
    <source>
        <strain evidence="8">21143</strain>
    </source>
</reference>
<dbReference type="GO" id="GO:0005829">
    <property type="term" value="C:cytosol"/>
    <property type="evidence" value="ECO:0007669"/>
    <property type="project" value="TreeGrafter"/>
</dbReference>
<keyword evidence="7" id="KW-0479">Metal-binding</keyword>
<evidence type="ECO:0000256" key="7">
    <source>
        <dbReference type="HAMAP-Rule" id="MF_00109"/>
    </source>
</evidence>
<dbReference type="EMBL" id="DVKT01000001">
    <property type="protein sequence ID" value="HIT38448.1"/>
    <property type="molecule type" value="Genomic_DNA"/>
</dbReference>
<keyword evidence="1 7" id="KW-0028">Amino-acid biosynthesis</keyword>
<keyword evidence="7" id="KW-0460">Magnesium</keyword>
<evidence type="ECO:0000256" key="6">
    <source>
        <dbReference type="ARBA" id="ARBA00023141"/>
    </source>
</evidence>
<dbReference type="InterPro" id="IPR027417">
    <property type="entry name" value="P-loop_NTPase"/>
</dbReference>
<reference evidence="8" key="1">
    <citation type="submission" date="2020-10" db="EMBL/GenBank/DDBJ databases">
        <authorList>
            <person name="Gilroy R."/>
        </authorList>
    </citation>
    <scope>NUCLEOTIDE SEQUENCE</scope>
    <source>
        <strain evidence="8">21143</strain>
    </source>
</reference>
<comment type="caution">
    <text evidence="8">The sequence shown here is derived from an EMBL/GenBank/DDBJ whole genome shotgun (WGS) entry which is preliminary data.</text>
</comment>